<dbReference type="SUPFAM" id="SSF46689">
    <property type="entry name" value="Homeodomain-like"/>
    <property type="match status" value="1"/>
</dbReference>
<dbReference type="RefSeq" id="WP_152948471.1">
    <property type="nucleotide sequence ID" value="NZ_WHYR01000111.1"/>
</dbReference>
<dbReference type="InterPro" id="IPR002514">
    <property type="entry name" value="Transposase_8"/>
</dbReference>
<protein>
    <submittedName>
        <fullName evidence="1">Transposase</fullName>
    </submittedName>
</protein>
<dbReference type="GO" id="GO:0004803">
    <property type="term" value="F:transposase activity"/>
    <property type="evidence" value="ECO:0007669"/>
    <property type="project" value="InterPro"/>
</dbReference>
<dbReference type="EMBL" id="WHYR01000111">
    <property type="protein sequence ID" value="MQL54024.1"/>
    <property type="molecule type" value="Genomic_DNA"/>
</dbReference>
<dbReference type="InterPro" id="IPR009057">
    <property type="entry name" value="Homeodomain-like_sf"/>
</dbReference>
<accession>A0A6N7IVB7</accession>
<sequence length="109" mass="12580">MTRKKYSPEQKMQIVKEAMETGNASIVGRRYDVAPSLISRWVRTYKKHGTLHPTGQEKGETLRISCSPKEHKAVKQENEKLKKLLGEKDLELAILRDLLKKTNPHLMIK</sequence>
<dbReference type="GO" id="GO:0003677">
    <property type="term" value="F:DNA binding"/>
    <property type="evidence" value="ECO:0007669"/>
    <property type="project" value="InterPro"/>
</dbReference>
<keyword evidence="2" id="KW-1185">Reference proteome</keyword>
<dbReference type="AlphaFoldDB" id="A0A6N7IVB7"/>
<dbReference type="OrthoDB" id="1707197at2"/>
<gene>
    <name evidence="1" type="ORF">GFC01_17550</name>
</gene>
<organism evidence="1 2">
    <name type="scientific">Desulfofundulus thermobenzoicus</name>
    <dbReference type="NCBI Taxonomy" id="29376"/>
    <lineage>
        <taxon>Bacteria</taxon>
        <taxon>Bacillati</taxon>
        <taxon>Bacillota</taxon>
        <taxon>Clostridia</taxon>
        <taxon>Eubacteriales</taxon>
        <taxon>Peptococcaceae</taxon>
        <taxon>Desulfofundulus</taxon>
    </lineage>
</organism>
<evidence type="ECO:0000313" key="2">
    <source>
        <dbReference type="Proteomes" id="UP000441717"/>
    </source>
</evidence>
<proteinExistence type="predicted"/>
<reference evidence="1 2" key="1">
    <citation type="submission" date="2019-10" db="EMBL/GenBank/DDBJ databases">
        <title>Comparative genomics of sulfur disproportionating microorganisms.</title>
        <authorList>
            <person name="Ward L.M."/>
            <person name="Bertran E."/>
            <person name="Johnston D."/>
        </authorList>
    </citation>
    <scope>NUCLEOTIDE SEQUENCE [LARGE SCALE GENOMIC DNA]</scope>
    <source>
        <strain evidence="1 2">DSM 14055</strain>
    </source>
</reference>
<name>A0A6N7IVB7_9FIRM</name>
<dbReference type="GO" id="GO:0006313">
    <property type="term" value="P:DNA transposition"/>
    <property type="evidence" value="ECO:0007669"/>
    <property type="project" value="InterPro"/>
</dbReference>
<dbReference type="InterPro" id="IPR036388">
    <property type="entry name" value="WH-like_DNA-bd_sf"/>
</dbReference>
<dbReference type="Proteomes" id="UP000441717">
    <property type="component" value="Unassembled WGS sequence"/>
</dbReference>
<comment type="caution">
    <text evidence="1">The sequence shown here is derived from an EMBL/GenBank/DDBJ whole genome shotgun (WGS) entry which is preliminary data.</text>
</comment>
<evidence type="ECO:0000313" key="1">
    <source>
        <dbReference type="EMBL" id="MQL54024.1"/>
    </source>
</evidence>
<dbReference type="Pfam" id="PF01527">
    <property type="entry name" value="HTH_Tnp_1"/>
    <property type="match status" value="1"/>
</dbReference>
<dbReference type="Gene3D" id="1.10.10.10">
    <property type="entry name" value="Winged helix-like DNA-binding domain superfamily/Winged helix DNA-binding domain"/>
    <property type="match status" value="1"/>
</dbReference>